<evidence type="ECO:0000313" key="1">
    <source>
        <dbReference type="Proteomes" id="UP000887565"/>
    </source>
</evidence>
<name>A0A915J4U5_ROMCU</name>
<protein>
    <submittedName>
        <fullName evidence="2">Uncharacterized protein</fullName>
    </submittedName>
</protein>
<reference evidence="2" key="1">
    <citation type="submission" date="2022-11" db="UniProtKB">
        <authorList>
            <consortium name="WormBaseParasite"/>
        </authorList>
    </citation>
    <scope>IDENTIFICATION</scope>
</reference>
<accession>A0A915J4U5</accession>
<dbReference type="Proteomes" id="UP000887565">
    <property type="component" value="Unplaced"/>
</dbReference>
<organism evidence="1 2">
    <name type="scientific">Romanomermis culicivorax</name>
    <name type="common">Nematode worm</name>
    <dbReference type="NCBI Taxonomy" id="13658"/>
    <lineage>
        <taxon>Eukaryota</taxon>
        <taxon>Metazoa</taxon>
        <taxon>Ecdysozoa</taxon>
        <taxon>Nematoda</taxon>
        <taxon>Enoplea</taxon>
        <taxon>Dorylaimia</taxon>
        <taxon>Mermithida</taxon>
        <taxon>Mermithoidea</taxon>
        <taxon>Mermithidae</taxon>
        <taxon>Romanomermis</taxon>
    </lineage>
</organism>
<evidence type="ECO:0000313" key="2">
    <source>
        <dbReference type="WBParaSite" id="nRc.2.0.1.t21165-RA"/>
    </source>
</evidence>
<dbReference type="WBParaSite" id="nRc.2.0.1.t21165-RA">
    <property type="protein sequence ID" value="nRc.2.0.1.t21165-RA"/>
    <property type="gene ID" value="nRc.2.0.1.g21165"/>
</dbReference>
<sequence length="96" mass="11039">MMPKSQVRNANLTTFRWKTTAIKVEPFFLLSLPNTNGLDNPVSKNRTYLLAIILSLPVRYINIWNSLPDCVVLSHNLPCFKHKLSSLEFDQHLRGT</sequence>
<proteinExistence type="predicted"/>
<keyword evidence="1" id="KW-1185">Reference proteome</keyword>
<dbReference type="AlphaFoldDB" id="A0A915J4U5"/>